<feature type="coiled-coil region" evidence="1">
    <location>
        <begin position="7"/>
        <end position="79"/>
    </location>
</feature>
<reference evidence="3" key="1">
    <citation type="submission" date="2017-07" db="EMBL/GenBank/DDBJ databases">
        <title>Taro Niue Genome Assembly and Annotation.</title>
        <authorList>
            <person name="Atibalentja N."/>
            <person name="Keating K."/>
            <person name="Fields C.J."/>
        </authorList>
    </citation>
    <scope>NUCLEOTIDE SEQUENCE</scope>
    <source>
        <strain evidence="3">Niue_2</strain>
        <tissue evidence="3">Leaf</tissue>
    </source>
</reference>
<evidence type="ECO:0000256" key="1">
    <source>
        <dbReference type="SAM" id="Coils"/>
    </source>
</evidence>
<feature type="region of interest" description="Disordered" evidence="2">
    <location>
        <begin position="129"/>
        <end position="148"/>
    </location>
</feature>
<organism evidence="3 4">
    <name type="scientific">Colocasia esculenta</name>
    <name type="common">Wild taro</name>
    <name type="synonym">Arum esculentum</name>
    <dbReference type="NCBI Taxonomy" id="4460"/>
    <lineage>
        <taxon>Eukaryota</taxon>
        <taxon>Viridiplantae</taxon>
        <taxon>Streptophyta</taxon>
        <taxon>Embryophyta</taxon>
        <taxon>Tracheophyta</taxon>
        <taxon>Spermatophyta</taxon>
        <taxon>Magnoliopsida</taxon>
        <taxon>Liliopsida</taxon>
        <taxon>Araceae</taxon>
        <taxon>Aroideae</taxon>
        <taxon>Colocasieae</taxon>
        <taxon>Colocasia</taxon>
    </lineage>
</organism>
<feature type="compositionally biased region" description="Basic and acidic residues" evidence="2">
    <location>
        <begin position="200"/>
        <end position="210"/>
    </location>
</feature>
<evidence type="ECO:0000313" key="3">
    <source>
        <dbReference type="EMBL" id="MQL91333.1"/>
    </source>
</evidence>
<keyword evidence="4" id="KW-1185">Reference proteome</keyword>
<comment type="caution">
    <text evidence="3">The sequence shown here is derived from an EMBL/GenBank/DDBJ whole genome shotgun (WGS) entry which is preliminary data.</text>
</comment>
<evidence type="ECO:0000313" key="4">
    <source>
        <dbReference type="Proteomes" id="UP000652761"/>
    </source>
</evidence>
<keyword evidence="1" id="KW-0175">Coiled coil</keyword>
<accession>A0A843VFZ5</accession>
<proteinExistence type="predicted"/>
<dbReference type="Proteomes" id="UP000652761">
    <property type="component" value="Unassembled WGS sequence"/>
</dbReference>
<feature type="region of interest" description="Disordered" evidence="2">
    <location>
        <begin position="158"/>
        <end position="219"/>
    </location>
</feature>
<dbReference type="EMBL" id="NMUH01001328">
    <property type="protein sequence ID" value="MQL91333.1"/>
    <property type="molecule type" value="Genomic_DNA"/>
</dbReference>
<dbReference type="AlphaFoldDB" id="A0A843VFZ5"/>
<evidence type="ECO:0000256" key="2">
    <source>
        <dbReference type="SAM" id="MobiDB-lite"/>
    </source>
</evidence>
<gene>
    <name evidence="3" type="ORF">Taro_023944</name>
</gene>
<name>A0A843VFZ5_COLES</name>
<protein>
    <submittedName>
        <fullName evidence="3">Uncharacterized protein</fullName>
    </submittedName>
</protein>
<sequence>MPESEAVRLLEGRLAEQAMEMERLQAETRSLPPSGDLAVRLRESLDRAEARNRELETRTRELETRIQELETEVEGEGATLQAQMESLRVDLMLTRGHLLKAREREGQAERARAQAVVDLEFLKNRVLKKRQEQQRQSQPEAPARTRSVFGSLDDILSLGGPSVGRGGGPRPKASRAKRPPLPDRRQEREEEEVSSSRRQRPSEGERREEDVANGPSIRRGGIIRKGSIFKIVFNVKVPRMAIIKVDF</sequence>